<keyword evidence="2 5" id="KW-0328">Glycosyltransferase</keyword>
<name>A0A7W8MFI5_9HYPH</name>
<dbReference type="Proteomes" id="UP000550895">
    <property type="component" value="Unassembled WGS sequence"/>
</dbReference>
<dbReference type="SUPFAM" id="SSF53448">
    <property type="entry name" value="Nucleotide-diphospho-sugar transferases"/>
    <property type="match status" value="1"/>
</dbReference>
<evidence type="ECO:0000256" key="1">
    <source>
        <dbReference type="ARBA" id="ARBA00006739"/>
    </source>
</evidence>
<dbReference type="InterPro" id="IPR029044">
    <property type="entry name" value="Nucleotide-diphossugar_trans"/>
</dbReference>
<dbReference type="Gene3D" id="3.90.550.10">
    <property type="entry name" value="Spore Coat Polysaccharide Biosynthesis Protein SpsA, Chain A"/>
    <property type="match status" value="1"/>
</dbReference>
<reference evidence="5 6" key="1">
    <citation type="submission" date="2020-08" db="EMBL/GenBank/DDBJ databases">
        <title>Genomic Encyclopedia of Type Strains, Phase IV (KMG-IV): sequencing the most valuable type-strain genomes for metagenomic binning, comparative biology and taxonomic classification.</title>
        <authorList>
            <person name="Goeker M."/>
        </authorList>
    </citation>
    <scope>NUCLEOTIDE SEQUENCE [LARGE SCALE GENOMIC DNA]</scope>
    <source>
        <strain evidence="5 6">DSM 26376</strain>
    </source>
</reference>
<keyword evidence="3 5" id="KW-0808">Transferase</keyword>
<evidence type="ECO:0000313" key="5">
    <source>
        <dbReference type="EMBL" id="MBB5278500.1"/>
    </source>
</evidence>
<dbReference type="CDD" id="cd02526">
    <property type="entry name" value="GT2_RfbF_like"/>
    <property type="match status" value="1"/>
</dbReference>
<gene>
    <name evidence="5" type="ORF">HNR26_004601</name>
</gene>
<dbReference type="GO" id="GO:0016757">
    <property type="term" value="F:glycosyltransferase activity"/>
    <property type="evidence" value="ECO:0007669"/>
    <property type="project" value="UniProtKB-KW"/>
</dbReference>
<accession>A0A7W8MFI5</accession>
<dbReference type="Pfam" id="PF00535">
    <property type="entry name" value="Glycos_transf_2"/>
    <property type="match status" value="1"/>
</dbReference>
<keyword evidence="6" id="KW-1185">Reference proteome</keyword>
<dbReference type="PANTHER" id="PTHR43179">
    <property type="entry name" value="RHAMNOSYLTRANSFERASE WBBL"/>
    <property type="match status" value="1"/>
</dbReference>
<dbReference type="InterPro" id="IPR001173">
    <property type="entry name" value="Glyco_trans_2-like"/>
</dbReference>
<sequence>MNDLAAPEGDPRICGIIVTYNPDLGTLERLLDSVMPQVSNLVIVDNGSSVNLGDLADRHEIALLPLGDNFGIARAQNIGIEFARDCLATYVLLLDQDSIPAPDMVSRLVTAARHLEQICQPYAAVGPTYVDHRQGEAAPFVYLKGLSLKRRPCPASGGLVEADFLIASGSLMPLHSLDAVGGMIEELFIDYVDIEWGLRARQNGLKSYGVCDALMEHALGDSWIPYKGRQIPLHSPLRHYYHVRNAIWLARRPWISAAWVVVLLWRVIRQFAFFSVFAPQRRAHARLMSLGIWHGIRGRMGRK</sequence>
<evidence type="ECO:0000259" key="4">
    <source>
        <dbReference type="Pfam" id="PF00535"/>
    </source>
</evidence>
<evidence type="ECO:0000256" key="3">
    <source>
        <dbReference type="ARBA" id="ARBA00022679"/>
    </source>
</evidence>
<organism evidence="5 6">
    <name type="scientific">Rhizobium rosettiformans</name>
    <dbReference type="NCBI Taxonomy" id="1368430"/>
    <lineage>
        <taxon>Bacteria</taxon>
        <taxon>Pseudomonadati</taxon>
        <taxon>Pseudomonadota</taxon>
        <taxon>Alphaproteobacteria</taxon>
        <taxon>Hyphomicrobiales</taxon>
        <taxon>Rhizobiaceae</taxon>
        <taxon>Rhizobium/Agrobacterium group</taxon>
        <taxon>Rhizobium</taxon>
    </lineage>
</organism>
<dbReference type="NCBIfam" id="TIGR01556">
    <property type="entry name" value="rhamnosyltran"/>
    <property type="match status" value="1"/>
</dbReference>
<comment type="similarity">
    <text evidence="1">Belongs to the glycosyltransferase 2 family.</text>
</comment>
<evidence type="ECO:0000256" key="2">
    <source>
        <dbReference type="ARBA" id="ARBA00022676"/>
    </source>
</evidence>
<feature type="domain" description="Glycosyltransferase 2-like" evidence="4">
    <location>
        <begin position="16"/>
        <end position="134"/>
    </location>
</feature>
<comment type="caution">
    <text evidence="5">The sequence shown here is derived from an EMBL/GenBank/DDBJ whole genome shotgun (WGS) entry which is preliminary data.</text>
</comment>
<dbReference type="EC" id="2.4.1.-" evidence="5"/>
<dbReference type="AlphaFoldDB" id="A0A7W8MFI5"/>
<dbReference type="RefSeq" id="WP_210310007.1">
    <property type="nucleotide sequence ID" value="NZ_JACHGA010000021.1"/>
</dbReference>
<dbReference type="EMBL" id="JACHGA010000021">
    <property type="protein sequence ID" value="MBB5278500.1"/>
    <property type="molecule type" value="Genomic_DNA"/>
</dbReference>
<dbReference type="PANTHER" id="PTHR43179:SF12">
    <property type="entry name" value="GALACTOFURANOSYLTRANSFERASE GLFT2"/>
    <property type="match status" value="1"/>
</dbReference>
<evidence type="ECO:0000313" key="6">
    <source>
        <dbReference type="Proteomes" id="UP000550895"/>
    </source>
</evidence>
<dbReference type="InterPro" id="IPR006446">
    <property type="entry name" value="RhaTrfase"/>
</dbReference>
<proteinExistence type="inferred from homology"/>
<protein>
    <submittedName>
        <fullName evidence="5">Rhamnosyltransferase</fullName>
        <ecNumber evidence="5">2.4.1.-</ecNumber>
    </submittedName>
</protein>